<dbReference type="InterPro" id="IPR008721">
    <property type="entry name" value="ORC6_cyclin_first"/>
</dbReference>
<dbReference type="GO" id="GO:0006270">
    <property type="term" value="P:DNA replication initiation"/>
    <property type="evidence" value="ECO:0007669"/>
    <property type="project" value="TreeGrafter"/>
</dbReference>
<evidence type="ECO:0000256" key="8">
    <source>
        <dbReference type="ARBA" id="ARBA00023242"/>
    </source>
</evidence>
<accession>A0A1S3JGQ6</accession>
<dbReference type="Proteomes" id="UP000085678">
    <property type="component" value="Unplaced"/>
</dbReference>
<protein>
    <recommendedName>
        <fullName evidence="10">Origin recognition complex subunit 6</fullName>
    </recommendedName>
</protein>
<sequence length="245" mass="27356">MSYRRCSRKAEEYVRLLDIRGGSSTLSALALTGSCISVICIDLAARTMGATIDKKLAAKFAGVNKKAYSTGYKTLEHMLDLQPHISIHSLAVQFGCTNATALARQVLQRYSLEFSEKLTAAQKEDMDFTRPVFQAAALSAACRQLKTKLDRSKLMEVSGVKKVEFDQLQTEMSKYANMIQADQKAPKGKRNRSFIEELGLSFQDDDFVSDAKVTKVEEAKEADDSDYEEWKRRILEEADKALGNS</sequence>
<dbReference type="CDD" id="cd16075">
    <property type="entry name" value="ORC6_CTD"/>
    <property type="match status" value="1"/>
</dbReference>
<dbReference type="GO" id="GO:0005664">
    <property type="term" value="C:nuclear origin of replication recognition complex"/>
    <property type="evidence" value="ECO:0007669"/>
    <property type="project" value="InterPro"/>
</dbReference>
<evidence type="ECO:0000259" key="11">
    <source>
        <dbReference type="Pfam" id="PF05460"/>
    </source>
</evidence>
<dbReference type="AlphaFoldDB" id="A0A1S3JGQ6"/>
<dbReference type="PANTHER" id="PTHR13394">
    <property type="entry name" value="ORIGIN RECOGNITION COMPLEX SUBUNIT 6"/>
    <property type="match status" value="1"/>
</dbReference>
<comment type="subcellular location">
    <subcellularLocation>
        <location evidence="1">Nucleus</location>
    </subcellularLocation>
</comment>
<evidence type="ECO:0000256" key="2">
    <source>
        <dbReference type="ARBA" id="ARBA00010840"/>
    </source>
</evidence>
<dbReference type="Pfam" id="PF21913">
    <property type="entry name" value="ORC6_2nd"/>
    <property type="match status" value="1"/>
</dbReference>
<dbReference type="Pfam" id="PF05460">
    <property type="entry name" value="ORC6"/>
    <property type="match status" value="1"/>
</dbReference>
<dbReference type="GO" id="GO:0003677">
    <property type="term" value="F:DNA binding"/>
    <property type="evidence" value="ECO:0007669"/>
    <property type="project" value="UniProtKB-KW"/>
</dbReference>
<evidence type="ECO:0000256" key="10">
    <source>
        <dbReference type="ARBA" id="ARBA00069654"/>
    </source>
</evidence>
<evidence type="ECO:0000256" key="4">
    <source>
        <dbReference type="ARBA" id="ARBA00022553"/>
    </source>
</evidence>
<dbReference type="STRING" id="7574.A0A1S3JGQ6"/>
<evidence type="ECO:0000256" key="1">
    <source>
        <dbReference type="ARBA" id="ARBA00004123"/>
    </source>
</evidence>
<keyword evidence="13" id="KW-1185">Reference proteome</keyword>
<organism evidence="13 14">
    <name type="scientific">Lingula anatina</name>
    <name type="common">Brachiopod</name>
    <name type="synonym">Lingula unguis</name>
    <dbReference type="NCBI Taxonomy" id="7574"/>
    <lineage>
        <taxon>Eukaryota</taxon>
        <taxon>Metazoa</taxon>
        <taxon>Spiralia</taxon>
        <taxon>Lophotrochozoa</taxon>
        <taxon>Brachiopoda</taxon>
        <taxon>Linguliformea</taxon>
        <taxon>Lingulata</taxon>
        <taxon>Lingulida</taxon>
        <taxon>Linguloidea</taxon>
        <taxon>Lingulidae</taxon>
        <taxon>Lingula</taxon>
    </lineage>
</organism>
<dbReference type="RefSeq" id="XP_013409590.1">
    <property type="nucleotide sequence ID" value="XM_013554136.1"/>
</dbReference>
<evidence type="ECO:0000256" key="9">
    <source>
        <dbReference type="ARBA" id="ARBA00062917"/>
    </source>
</evidence>
<keyword evidence="3" id="KW-1017">Isopeptide bond</keyword>
<keyword evidence="5" id="KW-0235">DNA replication</keyword>
<dbReference type="Gene3D" id="1.10.472.10">
    <property type="entry name" value="Cyclin-like"/>
    <property type="match status" value="1"/>
</dbReference>
<reference evidence="14" key="1">
    <citation type="submission" date="2025-08" db="UniProtKB">
        <authorList>
            <consortium name="RefSeq"/>
        </authorList>
    </citation>
    <scope>IDENTIFICATION</scope>
    <source>
        <tissue evidence="14">Gonads</tissue>
    </source>
</reference>
<feature type="domain" description="ORC6 second cyclin-like" evidence="12">
    <location>
        <begin position="85"/>
        <end position="175"/>
    </location>
</feature>
<evidence type="ECO:0000256" key="6">
    <source>
        <dbReference type="ARBA" id="ARBA00022843"/>
    </source>
</evidence>
<dbReference type="PANTHER" id="PTHR13394:SF0">
    <property type="entry name" value="ORIGIN RECOGNITION COMPLEX SUBUNIT 6"/>
    <property type="match status" value="1"/>
</dbReference>
<keyword evidence="7" id="KW-0238">DNA-binding</keyword>
<keyword evidence="4" id="KW-0597">Phosphoprotein</keyword>
<dbReference type="FunCoup" id="A0A1S3JGQ6">
    <property type="interactions" value="938"/>
</dbReference>
<dbReference type="CDD" id="cd11583">
    <property type="entry name" value="Orc6_mid"/>
    <property type="match status" value="1"/>
</dbReference>
<dbReference type="GeneID" id="106173133"/>
<gene>
    <name evidence="14" type="primary">LOC106173133</name>
</gene>
<dbReference type="PROSITE" id="PS51257">
    <property type="entry name" value="PROKAR_LIPOPROTEIN"/>
    <property type="match status" value="1"/>
</dbReference>
<proteinExistence type="inferred from homology"/>
<comment type="similarity">
    <text evidence="2">Belongs to the ORC6 family.</text>
</comment>
<dbReference type="InterPro" id="IPR020529">
    <property type="entry name" value="ORC6_met/pln"/>
</dbReference>
<evidence type="ECO:0000256" key="3">
    <source>
        <dbReference type="ARBA" id="ARBA00022499"/>
    </source>
</evidence>
<feature type="domain" description="ORC6 first cyclin-like" evidence="11">
    <location>
        <begin position="8"/>
        <end position="82"/>
    </location>
</feature>
<dbReference type="OrthoDB" id="5552484at2759"/>
<keyword evidence="6" id="KW-0832">Ubl conjugation</keyword>
<evidence type="ECO:0000256" key="7">
    <source>
        <dbReference type="ARBA" id="ARBA00023125"/>
    </source>
</evidence>
<dbReference type="KEGG" id="lak:106173133"/>
<evidence type="ECO:0000259" key="12">
    <source>
        <dbReference type="Pfam" id="PF21913"/>
    </source>
</evidence>
<dbReference type="InParanoid" id="A0A1S3JGQ6"/>
<evidence type="ECO:0000313" key="13">
    <source>
        <dbReference type="Proteomes" id="UP000085678"/>
    </source>
</evidence>
<keyword evidence="8" id="KW-0539">Nucleus</keyword>
<dbReference type="FunFam" id="1.10.472.10:FF:000054">
    <property type="entry name" value="origin recognition complex subunit 6"/>
    <property type="match status" value="1"/>
</dbReference>
<comment type="subunit">
    <text evidence="9">Component of ORC, a complex composed of at least 6 subunits: ORC1, ORC2, ORC3, ORC4, ORC5 and ORC6. ORC is regulated in a cell-cycle dependent manner. It is sequentially assembled at the exit from anaphase of mitosis and disassembled as cells enter S phase. Interacts with DBF4.</text>
</comment>
<evidence type="ECO:0000256" key="5">
    <source>
        <dbReference type="ARBA" id="ARBA00022705"/>
    </source>
</evidence>
<name>A0A1S3JGQ6_LINAN</name>
<dbReference type="OMA" id="RKSHYLN"/>
<dbReference type="InterPro" id="IPR054113">
    <property type="entry name" value="ORC6_cyclin-like_2nd"/>
</dbReference>
<evidence type="ECO:0000313" key="14">
    <source>
        <dbReference type="RefSeq" id="XP_013409590.1"/>
    </source>
</evidence>